<dbReference type="OrthoDB" id="4142200at2759"/>
<organism evidence="2 3">
    <name type="scientific">Strongylus vulgaris</name>
    <name type="common">Blood worm</name>
    <dbReference type="NCBI Taxonomy" id="40348"/>
    <lineage>
        <taxon>Eukaryota</taxon>
        <taxon>Metazoa</taxon>
        <taxon>Ecdysozoa</taxon>
        <taxon>Nematoda</taxon>
        <taxon>Chromadorea</taxon>
        <taxon>Rhabditida</taxon>
        <taxon>Rhabditina</taxon>
        <taxon>Rhabditomorpha</taxon>
        <taxon>Strongyloidea</taxon>
        <taxon>Strongylidae</taxon>
        <taxon>Strongylus</taxon>
    </lineage>
</organism>
<gene>
    <name evidence="2" type="ORF">SVUK_LOCUS8735</name>
</gene>
<keyword evidence="1" id="KW-0812">Transmembrane</keyword>
<dbReference type="Gene3D" id="1.20.1250.20">
    <property type="entry name" value="MFS general substrate transporter like domains"/>
    <property type="match status" value="1"/>
</dbReference>
<dbReference type="Proteomes" id="UP000270094">
    <property type="component" value="Unassembled WGS sequence"/>
</dbReference>
<proteinExistence type="predicted"/>
<dbReference type="AlphaFoldDB" id="A0A3P7JCD4"/>
<dbReference type="EMBL" id="UYYB01032196">
    <property type="protein sequence ID" value="VDM73737.1"/>
    <property type="molecule type" value="Genomic_DNA"/>
</dbReference>
<sequence length="98" mass="10481">MTVSWLFGVSGATLGQCALNLGMLVMSPIMISEICPYNSRPAITQFTQVLPPLLAIFEVAAFPSLVSSFGAELFFLLSSCCAVLAVLLLKQVQMLVIP</sequence>
<protein>
    <submittedName>
        <fullName evidence="2">Uncharacterized protein</fullName>
    </submittedName>
</protein>
<keyword evidence="3" id="KW-1185">Reference proteome</keyword>
<feature type="transmembrane region" description="Helical" evidence="1">
    <location>
        <begin position="6"/>
        <end position="31"/>
    </location>
</feature>
<accession>A0A3P7JCD4</accession>
<reference evidence="2 3" key="1">
    <citation type="submission" date="2018-11" db="EMBL/GenBank/DDBJ databases">
        <authorList>
            <consortium name="Pathogen Informatics"/>
        </authorList>
    </citation>
    <scope>NUCLEOTIDE SEQUENCE [LARGE SCALE GENOMIC DNA]</scope>
</reference>
<keyword evidence="1" id="KW-1133">Transmembrane helix</keyword>
<evidence type="ECO:0000313" key="2">
    <source>
        <dbReference type="EMBL" id="VDM73737.1"/>
    </source>
</evidence>
<keyword evidence="1" id="KW-0472">Membrane</keyword>
<feature type="transmembrane region" description="Helical" evidence="1">
    <location>
        <begin position="43"/>
        <end position="63"/>
    </location>
</feature>
<feature type="transmembrane region" description="Helical" evidence="1">
    <location>
        <begin position="69"/>
        <end position="89"/>
    </location>
</feature>
<name>A0A3P7JCD4_STRVU</name>
<evidence type="ECO:0000256" key="1">
    <source>
        <dbReference type="SAM" id="Phobius"/>
    </source>
</evidence>
<dbReference type="InterPro" id="IPR036259">
    <property type="entry name" value="MFS_trans_sf"/>
</dbReference>
<evidence type="ECO:0000313" key="3">
    <source>
        <dbReference type="Proteomes" id="UP000270094"/>
    </source>
</evidence>